<dbReference type="GO" id="GO:0004521">
    <property type="term" value="F:RNA endonuclease activity"/>
    <property type="evidence" value="ECO:0007669"/>
    <property type="project" value="InterPro"/>
</dbReference>
<dbReference type="Pfam" id="PF20803">
    <property type="entry name" value="PaaX_M"/>
    <property type="match status" value="1"/>
</dbReference>
<keyword evidence="1" id="KW-0540">Nuclease</keyword>
<keyword evidence="3 8" id="KW-0255">Endonuclease</keyword>
<dbReference type="PANTHER" id="PTHR30319:SF1">
    <property type="entry name" value="TRANSCRIPTIONAL REPRESSOR PAAX"/>
    <property type="match status" value="1"/>
</dbReference>
<dbReference type="SUPFAM" id="SSF143430">
    <property type="entry name" value="TTP0101/SSO1404-like"/>
    <property type="match status" value="1"/>
</dbReference>
<organism evidence="8 9">
    <name type="scientific">Candidatus Giovannonibacteria bacterium RIFCSPHIGHO2_02_43_13</name>
    <dbReference type="NCBI Taxonomy" id="1798330"/>
    <lineage>
        <taxon>Bacteria</taxon>
        <taxon>Candidatus Giovannoniibacteriota</taxon>
    </lineage>
</organism>
<proteinExistence type="predicted"/>
<evidence type="ECO:0000313" key="9">
    <source>
        <dbReference type="Proteomes" id="UP000178425"/>
    </source>
</evidence>
<evidence type="ECO:0000256" key="6">
    <source>
        <dbReference type="ARBA" id="ARBA00023118"/>
    </source>
</evidence>
<dbReference type="InterPro" id="IPR021127">
    <property type="entry name" value="CRISPR_associated_Cas2"/>
</dbReference>
<evidence type="ECO:0000256" key="1">
    <source>
        <dbReference type="ARBA" id="ARBA00022722"/>
    </source>
</evidence>
<feature type="domain" description="Transcriptional repressor PaaX-like central Cas2-like" evidence="7">
    <location>
        <begin position="103"/>
        <end position="176"/>
    </location>
</feature>
<dbReference type="AlphaFoldDB" id="A0A1F5WS10"/>
<evidence type="ECO:0000256" key="4">
    <source>
        <dbReference type="ARBA" id="ARBA00022801"/>
    </source>
</evidence>
<dbReference type="GO" id="GO:0043571">
    <property type="term" value="P:maintenance of CRISPR repeat elements"/>
    <property type="evidence" value="ECO:0007669"/>
    <property type="project" value="InterPro"/>
</dbReference>
<comment type="caution">
    <text evidence="8">The sequence shown here is derived from an EMBL/GenBank/DDBJ whole genome shotgun (WGS) entry which is preliminary data.</text>
</comment>
<reference evidence="8 9" key="1">
    <citation type="journal article" date="2016" name="Nat. Commun.">
        <title>Thousands of microbial genomes shed light on interconnected biogeochemical processes in an aquifer system.</title>
        <authorList>
            <person name="Anantharaman K."/>
            <person name="Brown C.T."/>
            <person name="Hug L.A."/>
            <person name="Sharon I."/>
            <person name="Castelle C.J."/>
            <person name="Probst A.J."/>
            <person name="Thomas B.C."/>
            <person name="Singh A."/>
            <person name="Wilkins M.J."/>
            <person name="Karaoz U."/>
            <person name="Brodie E.L."/>
            <person name="Williams K.H."/>
            <person name="Hubbard S.S."/>
            <person name="Banfield J.F."/>
        </authorList>
    </citation>
    <scope>NUCLEOTIDE SEQUENCE [LARGE SCALE GENOMIC DNA]</scope>
</reference>
<protein>
    <submittedName>
        <fullName evidence="8">CRISPR-associated endonuclease Cas2</fullName>
    </submittedName>
</protein>
<dbReference type="GO" id="GO:0006351">
    <property type="term" value="P:DNA-templated transcription"/>
    <property type="evidence" value="ECO:0007669"/>
    <property type="project" value="TreeGrafter"/>
</dbReference>
<evidence type="ECO:0000256" key="2">
    <source>
        <dbReference type="ARBA" id="ARBA00022723"/>
    </source>
</evidence>
<keyword evidence="4" id="KW-0378">Hydrolase</keyword>
<keyword evidence="6" id="KW-0051">Antiviral defense</keyword>
<dbReference type="Proteomes" id="UP000178425">
    <property type="component" value="Unassembled WGS sequence"/>
</dbReference>
<evidence type="ECO:0000256" key="5">
    <source>
        <dbReference type="ARBA" id="ARBA00022842"/>
    </source>
</evidence>
<sequence length="187" mass="21922">MKKYSKLKIGPVSQKVLLILLAGAALGLTRSPTQYFRIIKNTEKEWGRINRRALHNAIRKLYKAGLIDSKDNKDDSITIFLTQNGKKKALTYKLDEISIPVMKKWDGNWHIVLFDIPEKHKKGRNALSQLLKHMGFYRFQKSVFIHPFECQNEVDFVVEFFSLRPYVRFILAKQIDNELHLKHHFGL</sequence>
<keyword evidence="5" id="KW-0460">Magnesium</keyword>
<dbReference type="InterPro" id="IPR048846">
    <property type="entry name" value="PaaX-like_central"/>
</dbReference>
<keyword evidence="2" id="KW-0479">Metal-binding</keyword>
<evidence type="ECO:0000256" key="3">
    <source>
        <dbReference type="ARBA" id="ARBA00022759"/>
    </source>
</evidence>
<evidence type="ECO:0000313" key="8">
    <source>
        <dbReference type="EMBL" id="OGF78449.1"/>
    </source>
</evidence>
<dbReference type="NCBIfam" id="TIGR01573">
    <property type="entry name" value="cas2"/>
    <property type="match status" value="1"/>
</dbReference>
<dbReference type="PANTHER" id="PTHR30319">
    <property type="entry name" value="PHENYLACETIC ACID REGULATOR-RELATED TRANSCRIPTIONAL REPRESSOR"/>
    <property type="match status" value="1"/>
</dbReference>
<dbReference type="EMBL" id="MFHI01000028">
    <property type="protein sequence ID" value="OGF78449.1"/>
    <property type="molecule type" value="Genomic_DNA"/>
</dbReference>
<name>A0A1F5WS10_9BACT</name>
<dbReference type="Gene3D" id="3.30.70.2650">
    <property type="match status" value="1"/>
</dbReference>
<accession>A0A1F5WS10</accession>
<gene>
    <name evidence="8" type="ORF">A2W54_04615</name>
</gene>
<evidence type="ECO:0000259" key="7">
    <source>
        <dbReference type="Pfam" id="PF20803"/>
    </source>
</evidence>